<sequence>MPKLDITQSFVDTVKVESEASSTDFYDKKLVGLLLKVLPSGRKTFYLRYKDTENCSCQRKIGNAVILNITEARDLARRYLAQISLGQDPFLHASINNSPTLGSFASEDYLPYVKTYKKSWNMDESRLRNHLLPYYGKIRMNDIEKRDVVALINELAEKFKPGTINRVVILLRYMFNLAMKWEVKGVTRNPTAGIPLLKENNQNERFLSALDAKALLRAINYSRNKMLKHIIPMLILTGARKREVLDAKWEDFDLDRGIWRIPNTKSGKARVVPLSDTARNLIEKLSANQCCDYVFANPNTRKPYASFYYSWHTARKDAGLADLRVHDLRHSFASFLVNAGRSLYEVQTLLGHSQITTTQRYAHLSTDSLRSASNEVSVAVPELT</sequence>
<evidence type="ECO:0008006" key="10">
    <source>
        <dbReference type="Google" id="ProtNLM"/>
    </source>
</evidence>
<dbReference type="PANTHER" id="PTHR30629:SF2">
    <property type="entry name" value="PROPHAGE INTEGRASE INTS-RELATED"/>
    <property type="match status" value="1"/>
</dbReference>
<gene>
    <name evidence="8" type="ORF">ABR69_09095</name>
</gene>
<dbReference type="InterPro" id="IPR013762">
    <property type="entry name" value="Integrase-like_cat_sf"/>
</dbReference>
<keyword evidence="3 5" id="KW-0238">DNA-binding</keyword>
<dbReference type="InterPro" id="IPR004107">
    <property type="entry name" value="Integrase_SAM-like_N"/>
</dbReference>
<evidence type="ECO:0000256" key="5">
    <source>
        <dbReference type="PROSITE-ProRule" id="PRU01248"/>
    </source>
</evidence>
<evidence type="ECO:0000256" key="4">
    <source>
        <dbReference type="ARBA" id="ARBA00023172"/>
    </source>
</evidence>
<evidence type="ECO:0000256" key="1">
    <source>
        <dbReference type="ARBA" id="ARBA00008857"/>
    </source>
</evidence>
<dbReference type="Proteomes" id="UP000051934">
    <property type="component" value="Unassembled WGS sequence"/>
</dbReference>
<proteinExistence type="inferred from homology"/>
<dbReference type="PROSITE" id="PS51898">
    <property type="entry name" value="TYR_RECOMBINASE"/>
    <property type="match status" value="1"/>
</dbReference>
<dbReference type="InterPro" id="IPR011010">
    <property type="entry name" value="DNA_brk_join_enz"/>
</dbReference>
<comment type="caution">
    <text evidence="8">The sequence shown here is derived from an EMBL/GenBank/DDBJ whole genome shotgun (WGS) entry which is preliminary data.</text>
</comment>
<dbReference type="AlphaFoldDB" id="A0A0R2SFD2"/>
<dbReference type="PROSITE" id="PS51900">
    <property type="entry name" value="CB"/>
    <property type="match status" value="1"/>
</dbReference>
<dbReference type="InterPro" id="IPR050808">
    <property type="entry name" value="Phage_Integrase"/>
</dbReference>
<dbReference type="InterPro" id="IPR044068">
    <property type="entry name" value="CB"/>
</dbReference>
<dbReference type="Gene3D" id="1.10.443.10">
    <property type="entry name" value="Intergrase catalytic core"/>
    <property type="match status" value="1"/>
</dbReference>
<dbReference type="GO" id="GO:0006310">
    <property type="term" value="P:DNA recombination"/>
    <property type="evidence" value="ECO:0007669"/>
    <property type="project" value="UniProtKB-KW"/>
</dbReference>
<feature type="domain" description="Core-binding (CB)" evidence="7">
    <location>
        <begin position="100"/>
        <end position="179"/>
    </location>
</feature>
<evidence type="ECO:0000313" key="8">
    <source>
        <dbReference type="EMBL" id="KRO71808.1"/>
    </source>
</evidence>
<dbReference type="CDD" id="cd00796">
    <property type="entry name" value="INT_Rci_Hp1_C"/>
    <property type="match status" value="1"/>
</dbReference>
<accession>A0A0R2SFD2</accession>
<protein>
    <recommendedName>
        <fullName evidence="10">Tyr recombinase domain-containing protein</fullName>
    </recommendedName>
</protein>
<dbReference type="InterPro" id="IPR010998">
    <property type="entry name" value="Integrase_recombinase_N"/>
</dbReference>
<dbReference type="GO" id="GO:0015074">
    <property type="term" value="P:DNA integration"/>
    <property type="evidence" value="ECO:0007669"/>
    <property type="project" value="UniProtKB-KW"/>
</dbReference>
<dbReference type="Gene3D" id="3.30.160.390">
    <property type="entry name" value="Integrase, DNA-binding domain"/>
    <property type="match status" value="1"/>
</dbReference>
<dbReference type="GO" id="GO:0003677">
    <property type="term" value="F:DNA binding"/>
    <property type="evidence" value="ECO:0007669"/>
    <property type="project" value="UniProtKB-UniRule"/>
</dbReference>
<evidence type="ECO:0000256" key="3">
    <source>
        <dbReference type="ARBA" id="ARBA00023125"/>
    </source>
</evidence>
<dbReference type="SUPFAM" id="SSF56349">
    <property type="entry name" value="DNA breaking-rejoining enzymes"/>
    <property type="match status" value="1"/>
</dbReference>
<dbReference type="Pfam" id="PF14659">
    <property type="entry name" value="Phage_int_SAM_3"/>
    <property type="match status" value="1"/>
</dbReference>
<dbReference type="InterPro" id="IPR025166">
    <property type="entry name" value="Integrase_DNA_bind_dom"/>
</dbReference>
<evidence type="ECO:0000313" key="9">
    <source>
        <dbReference type="Proteomes" id="UP000051934"/>
    </source>
</evidence>
<evidence type="ECO:0000256" key="2">
    <source>
        <dbReference type="ARBA" id="ARBA00022908"/>
    </source>
</evidence>
<dbReference type="Gene3D" id="1.10.150.130">
    <property type="match status" value="1"/>
</dbReference>
<dbReference type="InterPro" id="IPR002104">
    <property type="entry name" value="Integrase_catalytic"/>
</dbReference>
<name>A0A0R2SFD2_9GAMM</name>
<keyword evidence="4" id="KW-0233">DNA recombination</keyword>
<dbReference type="EMBL" id="LIBB01000132">
    <property type="protein sequence ID" value="KRO71808.1"/>
    <property type="molecule type" value="Genomic_DNA"/>
</dbReference>
<evidence type="ECO:0000259" key="7">
    <source>
        <dbReference type="PROSITE" id="PS51900"/>
    </source>
</evidence>
<dbReference type="Pfam" id="PF13356">
    <property type="entry name" value="Arm-DNA-bind_3"/>
    <property type="match status" value="1"/>
</dbReference>
<dbReference type="InterPro" id="IPR038488">
    <property type="entry name" value="Integrase_DNA-bd_sf"/>
</dbReference>
<feature type="domain" description="Tyr recombinase" evidence="6">
    <location>
        <begin position="202"/>
        <end position="374"/>
    </location>
</feature>
<comment type="similarity">
    <text evidence="1">Belongs to the 'phage' integrase family.</text>
</comment>
<dbReference type="Pfam" id="PF00589">
    <property type="entry name" value="Phage_integrase"/>
    <property type="match status" value="1"/>
</dbReference>
<reference evidence="8 9" key="1">
    <citation type="submission" date="2015-10" db="EMBL/GenBank/DDBJ databases">
        <title>Metagenome-Assembled Genomes uncover a global brackish microbiome.</title>
        <authorList>
            <person name="Hugerth L.W."/>
            <person name="Larsson J."/>
            <person name="Alneberg J."/>
            <person name="Lindh M.V."/>
            <person name="Legrand C."/>
            <person name="Pinhassi J."/>
            <person name="Andersson A.F."/>
        </authorList>
    </citation>
    <scope>NUCLEOTIDE SEQUENCE [LARGE SCALE GENOMIC DNA]</scope>
    <source>
        <strain evidence="8">BACL4 MAG-120507-bin80</strain>
    </source>
</reference>
<organism evidence="8 9">
    <name type="scientific">OM182 bacterium BACL3 MAG-120507-bin80</name>
    <dbReference type="NCBI Taxonomy" id="1655577"/>
    <lineage>
        <taxon>Bacteria</taxon>
        <taxon>Pseudomonadati</taxon>
        <taxon>Pseudomonadota</taxon>
        <taxon>Gammaproteobacteria</taxon>
        <taxon>OMG group</taxon>
        <taxon>OM182 clade</taxon>
    </lineage>
</organism>
<evidence type="ECO:0000259" key="6">
    <source>
        <dbReference type="PROSITE" id="PS51898"/>
    </source>
</evidence>
<keyword evidence="2" id="KW-0229">DNA integration</keyword>
<dbReference type="PANTHER" id="PTHR30629">
    <property type="entry name" value="PROPHAGE INTEGRASE"/>
    <property type="match status" value="1"/>
</dbReference>